<feature type="domain" description="NEAT" evidence="8">
    <location>
        <begin position="942"/>
        <end position="1076"/>
    </location>
</feature>
<dbReference type="Pfam" id="PF23598">
    <property type="entry name" value="LRR_14"/>
    <property type="match status" value="1"/>
</dbReference>
<dbReference type="InterPro" id="IPR018247">
    <property type="entry name" value="EF_Hand_1_Ca_BS"/>
</dbReference>
<dbReference type="PROSITE" id="PS51450">
    <property type="entry name" value="LRR"/>
    <property type="match status" value="7"/>
</dbReference>
<evidence type="ECO:0000313" key="10">
    <source>
        <dbReference type="Proteomes" id="UP001224418"/>
    </source>
</evidence>
<feature type="region of interest" description="Disordered" evidence="5">
    <location>
        <begin position="190"/>
        <end position="223"/>
    </location>
</feature>
<proteinExistence type="predicted"/>
<dbReference type="Gene3D" id="2.60.40.1850">
    <property type="match status" value="4"/>
</dbReference>
<feature type="compositionally biased region" description="Polar residues" evidence="5">
    <location>
        <begin position="1639"/>
        <end position="1649"/>
    </location>
</feature>
<sequence>MNMIKKINKGVGVATTAMIIVGGVPMMVHANPINKNISQIEAKAICKNIDQSIKNGTYKFSNLSVNESIKKSNHKIDEIKVKVLKEKSDDVSMAGGYIEKVEHEVSNGKQYLVLSIDSLDWMSNITASINDGQEVKVEELEISKKKKNDGKGKEIGKIRFEIKNLNSKILMHMNVEPMGNARVTFRLIPETTITDQGKPKKEDTQPKDKQKDKETDIVQNSEKKEKTEGSLKIKWEKVTNISQITSIKFGKFYGDFEKYRVEFEKPSYDPNMAIYMKNFNGIEVNGVTYKKADSAEKKETFYFGSMGLELNPSAFKQGENMLIFKSKGHNDLRIEVNKKSETINIIKQEEGIKIDTQTGSEVSGKPKHNIADGIYTVGFKANKVDNPNDTSMLGGFLDHNVKVEVKEGKIKLTFLHKVMADMLIDVRFESEGKYIPAKLTYYTSPKGKTVDKMKTIEVEVSDLSNPHNCAVLVTGMGGKLIDKGHMDKYKIAKLTFNDELVEGWKGFEEKREVKTSDELFNDALVAAHLDKDNDGIVTDEEIKQAAYGLELNSKRIKDITRLKNLGSKVTELNLGFNEISDIKEGTFDNIINVEKLSLTHNEIKSLPNNIFDKLTKLRNLDISENNLKDLPEELFKNLENLEELSIRECNIEELPDGIFKNLKNLRTLSLVGNKLSHIPKAIFELNNLESLYISENMLEELPKELSNLKKLRVIDSQHNFINKIDNEFYENIRKNNNIKTLNLRDNELKEVPKDMAKMFNLNGISSEIILNNVINMPNFEDDVMKKVYPQKSFTNFKAQVKNNKITWKSDLSVLDMLCWQRAVDRNSKNIKNVKEYKQYLAENGAKTAGDVLKKEGLMWEVVTDIQKKNADGKYVTIKTFKDKEDNNTGTYEESSVNEKNQYRILKKVNGATYEEFSYLLGQMAEVKVASEETSKEVVKDKIKDGTYSIGFTAYKVEDRKETSMLNNFFDKKAKLEVKDGKMKITLLNICFADGLYDFRIESNGKFPESIAKGYGKLTPKGQYPFKTFEVNISDIDLEHEGCVLVGPMGGLISDIGNFDRYRKVMFVFDKDNLKEWNGFDEDHKKIDDDKQFNKALVDAKLDKDGDGIVTNEELALAEGEVNLARKGIKDISRLQFLGKNVTSLDLVGNEITELPEGVFDNLTKLKKLDIHGNYIKKLPKGIFDKLTELTELHIGMNDFTELPEGIFDRLTKLKELSIYNMRLSLNKIDDNIFDKLKNLEYLSLAETGISKIPKSIFKLDNIKTLNLNKNQLRVIPKELSNLKNLTWLDLGTNYIEEIPEEVYKSLNKLTMFEIKDNQLTKIPLNIWELMPENKTLNCSLNKLKIVPNLPDPSKGKIWFTNSPQKQALNLKLNAKNGEIAWSQDISSVDMMAWWRIANSFNTKKVPKNLDEYKKQLGGKTAIDFLKKGWTEPQIITKIQKKDINGNYITIKEITNYNENDHSDSIKDSKMKNGDEYRILKKLEAVSFGSPTYVCTDVAYAKAIVNENISENPDTKPTNPKDKEIPTTKSEVQKEIQVKALKENSNEPSMAGEYLEKIVKYTEKDGKKYFTVTLNRMDWMKNIAIEVGGKEVEAEKKINGNIGEFTFEVESENTEVMMRMNVVPMGNARVAFRLAKEQDSQASTSASSEKPSTKPESTENISNKEEKPVEKEKENQNQDNIEQEKKKEENNQDKKDNIKEDKDINAKILKVVENNNLKSGNYKNVQSTIKCKNKEQEKLIKENLEIKTDVTVTKEKDVIVRMELTGKYAFNSKVFVDGKQVDVTEIFKDRIELMASPEIKTESKKDNNKQVVEFKLPNINSKVELVTFDSNKPNEKIQAIVNLKNDLVNKSLDKSTLSKDNDIKEDKDNNTKDDNNNVKEDNNNKEDGNNDVKEDNINNKEHIYTNEEDSHNKKTSAVKNHIELKSSKKPEQTVKNENKDNEKISTDKKLPQTGLPINTGILASMGTILSGLGIALRKKIKK</sequence>
<evidence type="ECO:0000313" key="9">
    <source>
        <dbReference type="EMBL" id="MDQ0478885.1"/>
    </source>
</evidence>
<feature type="domain" description="NEAT" evidence="8">
    <location>
        <begin position="370"/>
        <end position="504"/>
    </location>
</feature>
<dbReference type="SMART" id="SM00365">
    <property type="entry name" value="LRR_SD22"/>
    <property type="match status" value="7"/>
</dbReference>
<feature type="domain" description="NEAT" evidence="8">
    <location>
        <begin position="72"/>
        <end position="203"/>
    </location>
</feature>
<feature type="transmembrane region" description="Helical" evidence="6">
    <location>
        <begin position="1954"/>
        <end position="1975"/>
    </location>
</feature>
<dbReference type="PROSITE" id="PS00018">
    <property type="entry name" value="EF_HAND_1"/>
    <property type="match status" value="2"/>
</dbReference>
<gene>
    <name evidence="9" type="ORF">QOZ93_000613</name>
</gene>
<dbReference type="CDD" id="cd06920">
    <property type="entry name" value="NEAT"/>
    <property type="match status" value="4"/>
</dbReference>
<dbReference type="InterPro" id="IPR050333">
    <property type="entry name" value="SLRP"/>
</dbReference>
<dbReference type="SUPFAM" id="SSF52058">
    <property type="entry name" value="L domain-like"/>
    <property type="match status" value="2"/>
</dbReference>
<evidence type="ECO:0000259" key="8">
    <source>
        <dbReference type="PROSITE" id="PS50978"/>
    </source>
</evidence>
<dbReference type="EMBL" id="JAUSWN010000003">
    <property type="protein sequence ID" value="MDQ0478885.1"/>
    <property type="molecule type" value="Genomic_DNA"/>
</dbReference>
<keyword evidence="10" id="KW-1185">Reference proteome</keyword>
<dbReference type="Pfam" id="PF05031">
    <property type="entry name" value="NEAT"/>
    <property type="match status" value="4"/>
</dbReference>
<dbReference type="SMART" id="SM00369">
    <property type="entry name" value="LRR_TYP"/>
    <property type="match status" value="13"/>
</dbReference>
<dbReference type="InterPro" id="IPR037250">
    <property type="entry name" value="NEAT_dom_sf"/>
</dbReference>
<evidence type="ECO:0000256" key="5">
    <source>
        <dbReference type="SAM" id="MobiDB-lite"/>
    </source>
</evidence>
<dbReference type="InterPro" id="IPR002048">
    <property type="entry name" value="EF_hand_dom"/>
</dbReference>
<evidence type="ECO:0000259" key="7">
    <source>
        <dbReference type="PROSITE" id="PS50222"/>
    </source>
</evidence>
<keyword evidence="6" id="KW-0472">Membrane</keyword>
<keyword evidence="2" id="KW-0433">Leucine-rich repeat</keyword>
<dbReference type="Proteomes" id="UP001224418">
    <property type="component" value="Unassembled WGS sequence"/>
</dbReference>
<keyword evidence="6" id="KW-1133">Transmembrane helix</keyword>
<dbReference type="NCBIfam" id="TIGR01167">
    <property type="entry name" value="LPXTG_anchor"/>
    <property type="match status" value="1"/>
</dbReference>
<feature type="domain" description="EF-hand" evidence="7">
    <location>
        <begin position="527"/>
        <end position="552"/>
    </location>
</feature>
<feature type="region of interest" description="Disordered" evidence="5">
    <location>
        <begin position="1510"/>
        <end position="1529"/>
    </location>
</feature>
<feature type="compositionally biased region" description="Basic and acidic residues" evidence="5">
    <location>
        <begin position="1650"/>
        <end position="1700"/>
    </location>
</feature>
<keyword evidence="6" id="KW-0812">Transmembrane</keyword>
<dbReference type="PROSITE" id="PS50222">
    <property type="entry name" value="EF_HAND_2"/>
    <property type="match status" value="1"/>
</dbReference>
<feature type="compositionally biased region" description="Basic and acidic residues" evidence="5">
    <location>
        <begin position="1857"/>
        <end position="1911"/>
    </location>
</feature>
<comment type="caution">
    <text evidence="9">The sequence shown here is derived from an EMBL/GenBank/DDBJ whole genome shotgun (WGS) entry which is preliminary data.</text>
</comment>
<accession>A0ABU0JR21</accession>
<protein>
    <submittedName>
        <fullName evidence="9">LPXTG-motif cell wall-anchored protein</fullName>
    </submittedName>
</protein>
<feature type="domain" description="NEAT" evidence="8">
    <location>
        <begin position="1528"/>
        <end position="1651"/>
    </location>
</feature>
<comment type="subcellular location">
    <subcellularLocation>
        <location evidence="1">Cell envelope</location>
    </subcellularLocation>
</comment>
<dbReference type="Pfam" id="PF13855">
    <property type="entry name" value="LRR_8"/>
    <property type="match status" value="2"/>
</dbReference>
<dbReference type="InterPro" id="IPR055414">
    <property type="entry name" value="LRR_R13L4/SHOC2-like"/>
</dbReference>
<evidence type="ECO:0000256" key="2">
    <source>
        <dbReference type="ARBA" id="ARBA00022614"/>
    </source>
</evidence>
<feature type="compositionally biased region" description="Basic and acidic residues" evidence="5">
    <location>
        <begin position="197"/>
        <end position="223"/>
    </location>
</feature>
<dbReference type="PANTHER" id="PTHR45712:SF22">
    <property type="entry name" value="INSULIN-LIKE GROWTH FACTOR-BINDING PROTEIN COMPLEX ACID LABILE SUBUNIT"/>
    <property type="match status" value="1"/>
</dbReference>
<feature type="region of interest" description="Disordered" evidence="5">
    <location>
        <begin position="1635"/>
        <end position="1700"/>
    </location>
</feature>
<evidence type="ECO:0000256" key="6">
    <source>
        <dbReference type="SAM" id="Phobius"/>
    </source>
</evidence>
<evidence type="ECO:0000256" key="1">
    <source>
        <dbReference type="ARBA" id="ARBA00004196"/>
    </source>
</evidence>
<feature type="compositionally biased region" description="Basic and acidic residues" evidence="5">
    <location>
        <begin position="1919"/>
        <end position="1949"/>
    </location>
</feature>
<feature type="region of interest" description="Disordered" evidence="5">
    <location>
        <begin position="1857"/>
        <end position="1954"/>
    </location>
</feature>
<feature type="compositionally biased region" description="Basic and acidic residues" evidence="5">
    <location>
        <begin position="1518"/>
        <end position="1529"/>
    </location>
</feature>
<dbReference type="InterPro" id="IPR003591">
    <property type="entry name" value="Leu-rich_rpt_typical-subtyp"/>
</dbReference>
<dbReference type="SUPFAM" id="SSF158911">
    <property type="entry name" value="NEAT domain-like"/>
    <property type="match status" value="4"/>
</dbReference>
<organism evidence="9 10">
    <name type="scientific">Hathewaya limosa</name>
    <name type="common">Clostridium limosum</name>
    <dbReference type="NCBI Taxonomy" id="1536"/>
    <lineage>
        <taxon>Bacteria</taxon>
        <taxon>Bacillati</taxon>
        <taxon>Bacillota</taxon>
        <taxon>Clostridia</taxon>
        <taxon>Eubacteriales</taxon>
        <taxon>Clostridiaceae</taxon>
        <taxon>Hathewaya</taxon>
    </lineage>
</organism>
<name>A0ABU0JR21_HATLI</name>
<dbReference type="InterPro" id="IPR032675">
    <property type="entry name" value="LRR_dom_sf"/>
</dbReference>
<dbReference type="PROSITE" id="PS50978">
    <property type="entry name" value="NEAT"/>
    <property type="match status" value="4"/>
</dbReference>
<evidence type="ECO:0000256" key="3">
    <source>
        <dbReference type="ARBA" id="ARBA00022729"/>
    </source>
</evidence>
<dbReference type="SMART" id="SM00725">
    <property type="entry name" value="NEAT"/>
    <property type="match status" value="4"/>
</dbReference>
<dbReference type="SMART" id="SM00364">
    <property type="entry name" value="LRR_BAC"/>
    <property type="match status" value="8"/>
</dbReference>
<dbReference type="PANTHER" id="PTHR45712">
    <property type="entry name" value="AGAP008170-PA"/>
    <property type="match status" value="1"/>
</dbReference>
<dbReference type="InterPro" id="IPR006635">
    <property type="entry name" value="NEAT_dom"/>
</dbReference>
<dbReference type="Gene3D" id="3.80.10.10">
    <property type="entry name" value="Ribonuclease Inhibitor"/>
    <property type="match status" value="3"/>
</dbReference>
<keyword evidence="3" id="KW-0732">Signal</keyword>
<dbReference type="RefSeq" id="WP_307355070.1">
    <property type="nucleotide sequence ID" value="NZ_BAAACJ010000025.1"/>
</dbReference>
<reference evidence="9 10" key="1">
    <citation type="submission" date="2023-07" db="EMBL/GenBank/DDBJ databases">
        <title>Genomic Encyclopedia of Type Strains, Phase IV (KMG-IV): sequencing the most valuable type-strain genomes for metagenomic binning, comparative biology and taxonomic classification.</title>
        <authorList>
            <person name="Goeker M."/>
        </authorList>
    </citation>
    <scope>NUCLEOTIDE SEQUENCE [LARGE SCALE GENOMIC DNA]</scope>
    <source>
        <strain evidence="9 10">DSM 1400</strain>
    </source>
</reference>
<dbReference type="InterPro" id="IPR001611">
    <property type="entry name" value="Leu-rich_rpt"/>
</dbReference>
<keyword evidence="4" id="KW-0677">Repeat</keyword>
<evidence type="ECO:0000256" key="4">
    <source>
        <dbReference type="ARBA" id="ARBA00022737"/>
    </source>
</evidence>